<feature type="binding site" evidence="13">
    <location>
        <position position="286"/>
    </location>
    <ligand>
        <name>Zn(2+)</name>
        <dbReference type="ChEBI" id="CHEBI:29105"/>
        <note>catalytic</note>
    </ligand>
</feature>
<feature type="chain" id="PRO_5002954531" description="CAAX prenyl protease" evidence="15">
    <location>
        <begin position="17"/>
        <end position="466"/>
    </location>
</feature>
<dbReference type="InterPro" id="IPR032456">
    <property type="entry name" value="Peptidase_M48_N"/>
</dbReference>
<sequence>MMSLLTATGFFRSAWLCTVLIQNTIDEYLEFRQLKKNAGTKMPHEVKGLVDEETFVKSQKYNYDKRFFGMLVSFVEMLFDIWVTLRVTGALFVWTGTVVSPENEYMRTILWFIVGSWMNNVIAIPIAAYRTFVIEQRHGFNRMTAKLFITDLVKSEIISMVFVFLLVPPVIYLIRWGGEYFYVYVWVFAQVVVVVMMFVYPAVIQPLFNKYEPLHDMQLREKIEALAASHHFPLTKLFQVDGSKRSSHSNAYFFGFWKSKRIVLFDTLLTLTHEEILSVLSHELGHWYHNHLVKSMTAASAHLFVIMYAYGIFVQRYGVQLLSDFGFPTMPDGSVPAMVALMLFTRLWQPIDQAIDVLMTVQTRTFEFQADRFSVDDGRSGDLKTALTKLQKDNLGDMDPDRLYAWVKYTHPAIVERLRGIEDAQALYEKRGGKPAAIFETSKDKEDGVLVEKEDVPAEAGLRERK</sequence>
<evidence type="ECO:0000256" key="6">
    <source>
        <dbReference type="ARBA" id="ARBA00022824"/>
    </source>
</evidence>
<feature type="domain" description="CAAX prenyl protease 1 N-terminal" evidence="17">
    <location>
        <begin position="36"/>
        <end position="210"/>
    </location>
</feature>
<keyword evidence="8 14" id="KW-1133">Transmembrane helix</keyword>
<feature type="transmembrane region" description="Helical" evidence="14">
    <location>
        <begin position="180"/>
        <end position="200"/>
    </location>
</feature>
<evidence type="ECO:0000256" key="15">
    <source>
        <dbReference type="SAM" id="SignalP"/>
    </source>
</evidence>
<dbReference type="GO" id="GO:0005789">
    <property type="term" value="C:endoplasmic reticulum membrane"/>
    <property type="evidence" value="ECO:0007669"/>
    <property type="project" value="UniProtKB-SubCell"/>
</dbReference>
<comment type="cofactor">
    <cofactor evidence="13 14">
        <name>Zn(2+)</name>
        <dbReference type="ChEBI" id="CHEBI:29105"/>
    </cofactor>
    <text evidence="13 14">Binds 1 zinc ion per subunit.</text>
</comment>
<dbReference type="AlphaFoldDB" id="C5LIG5"/>
<comment type="subcellular location">
    <subcellularLocation>
        <location evidence="1 14">Endoplasmic reticulum membrane</location>
        <topology evidence="1 14">Multi-pass membrane protein</topology>
    </subcellularLocation>
</comment>
<feature type="transmembrane region" description="Helical" evidence="14">
    <location>
        <begin position="292"/>
        <end position="313"/>
    </location>
</feature>
<proteinExistence type="inferred from homology"/>
<gene>
    <name evidence="18" type="ORF">Pmar_PMAR014586</name>
</gene>
<evidence type="ECO:0000259" key="16">
    <source>
        <dbReference type="Pfam" id="PF01435"/>
    </source>
</evidence>
<feature type="signal peptide" evidence="15">
    <location>
        <begin position="1"/>
        <end position="16"/>
    </location>
</feature>
<feature type="transmembrane region" description="Helical" evidence="14">
    <location>
        <begin position="67"/>
        <end position="89"/>
    </location>
</feature>
<evidence type="ECO:0000256" key="14">
    <source>
        <dbReference type="RuleBase" id="RU366005"/>
    </source>
</evidence>
<evidence type="ECO:0000256" key="9">
    <source>
        <dbReference type="ARBA" id="ARBA00023049"/>
    </source>
</evidence>
<feature type="transmembrane region" description="Helical" evidence="14">
    <location>
        <begin position="109"/>
        <end position="132"/>
    </location>
</feature>
<keyword evidence="15" id="KW-0732">Signal</keyword>
<comment type="similarity">
    <text evidence="14">Belongs to the peptidase M48A family.</text>
</comment>
<evidence type="ECO:0000259" key="17">
    <source>
        <dbReference type="Pfam" id="PF16491"/>
    </source>
</evidence>
<dbReference type="OMA" id="FVIEEKF"/>
<evidence type="ECO:0000256" key="13">
    <source>
        <dbReference type="PIRSR" id="PIRSR627057-2"/>
    </source>
</evidence>
<evidence type="ECO:0000256" key="11">
    <source>
        <dbReference type="ARBA" id="ARBA00044456"/>
    </source>
</evidence>
<keyword evidence="5 14" id="KW-0378">Hydrolase</keyword>
<evidence type="ECO:0000256" key="10">
    <source>
        <dbReference type="ARBA" id="ARBA00023136"/>
    </source>
</evidence>
<accession>C5LIG5</accession>
<evidence type="ECO:0000256" key="7">
    <source>
        <dbReference type="ARBA" id="ARBA00022833"/>
    </source>
</evidence>
<dbReference type="GO" id="GO:0004222">
    <property type="term" value="F:metalloendopeptidase activity"/>
    <property type="evidence" value="ECO:0007669"/>
    <property type="project" value="UniProtKB-UniRule"/>
</dbReference>
<dbReference type="Pfam" id="PF16491">
    <property type="entry name" value="Peptidase_M48_N"/>
    <property type="match status" value="1"/>
</dbReference>
<dbReference type="PANTHER" id="PTHR10120">
    <property type="entry name" value="CAAX PRENYL PROTEASE 1"/>
    <property type="match status" value="1"/>
</dbReference>
<keyword evidence="9 14" id="KW-0482">Metalloprotease</keyword>
<evidence type="ECO:0000256" key="8">
    <source>
        <dbReference type="ARBA" id="ARBA00022989"/>
    </source>
</evidence>
<feature type="binding site" evidence="13">
    <location>
        <position position="367"/>
    </location>
    <ligand>
        <name>Zn(2+)</name>
        <dbReference type="ChEBI" id="CHEBI:29105"/>
        <note>catalytic</note>
    </ligand>
</feature>
<keyword evidence="6 14" id="KW-0256">Endoplasmic reticulum</keyword>
<dbReference type="RefSeq" id="XP_002771552.1">
    <property type="nucleotide sequence ID" value="XM_002771506.1"/>
</dbReference>
<dbReference type="EMBL" id="GG682243">
    <property type="protein sequence ID" value="EER03368.1"/>
    <property type="molecule type" value="Genomic_DNA"/>
</dbReference>
<dbReference type="InterPro" id="IPR001915">
    <property type="entry name" value="Peptidase_M48"/>
</dbReference>
<feature type="active site" evidence="12">
    <location>
        <position position="283"/>
    </location>
</feature>
<evidence type="ECO:0000256" key="12">
    <source>
        <dbReference type="PIRSR" id="PIRSR627057-1"/>
    </source>
</evidence>
<evidence type="ECO:0000256" key="5">
    <source>
        <dbReference type="ARBA" id="ARBA00022801"/>
    </source>
</evidence>
<name>C5LIG5_PERM5</name>
<dbReference type="GO" id="GO:0046872">
    <property type="term" value="F:metal ion binding"/>
    <property type="evidence" value="ECO:0007669"/>
    <property type="project" value="UniProtKB-UniRule"/>
</dbReference>
<dbReference type="GeneID" id="9047456"/>
<feature type="transmembrane region" description="Helical" evidence="14">
    <location>
        <begin position="153"/>
        <end position="174"/>
    </location>
</feature>
<keyword evidence="3 14" id="KW-0812">Transmembrane</keyword>
<comment type="catalytic activity">
    <reaction evidence="11 14">
        <text>Hydrolyzes the peptide bond -P2-(S-farnesyl or geranylgeranyl)C-P1'-P2'-P3'-COOH where P1' and P2' are amino acids with aliphatic side chains and P3' is any C-terminal residue.</text>
        <dbReference type="EC" id="3.4.24.84"/>
    </reaction>
</comment>
<evidence type="ECO:0000256" key="4">
    <source>
        <dbReference type="ARBA" id="ARBA00022723"/>
    </source>
</evidence>
<dbReference type="FunFam" id="3.30.2010.10:FF:000002">
    <property type="entry name" value="CAAX prenyl protease"/>
    <property type="match status" value="1"/>
</dbReference>
<feature type="binding site" evidence="13">
    <location>
        <position position="282"/>
    </location>
    <ligand>
        <name>Zn(2+)</name>
        <dbReference type="ChEBI" id="CHEBI:29105"/>
        <note>catalytic</note>
    </ligand>
</feature>
<evidence type="ECO:0000256" key="2">
    <source>
        <dbReference type="ARBA" id="ARBA00022670"/>
    </source>
</evidence>
<evidence type="ECO:0000313" key="18">
    <source>
        <dbReference type="EMBL" id="EER03368.1"/>
    </source>
</evidence>
<dbReference type="InterPro" id="IPR027057">
    <property type="entry name" value="CAXX_Prtase_1"/>
</dbReference>
<dbReference type="Pfam" id="PF01435">
    <property type="entry name" value="Peptidase_M48"/>
    <property type="match status" value="1"/>
</dbReference>
<dbReference type="InParanoid" id="C5LIG5"/>
<reference evidence="18 19" key="1">
    <citation type="submission" date="2008-07" db="EMBL/GenBank/DDBJ databases">
        <authorList>
            <person name="El-Sayed N."/>
            <person name="Caler E."/>
            <person name="Inman J."/>
            <person name="Amedeo P."/>
            <person name="Hass B."/>
            <person name="Wortman J."/>
        </authorList>
    </citation>
    <scope>NUCLEOTIDE SEQUENCE [LARGE SCALE GENOMIC DNA]</scope>
    <source>
        <strain evidence="19">ATCC 50983 / TXsc</strain>
    </source>
</reference>
<keyword evidence="4 13" id="KW-0479">Metal-binding</keyword>
<keyword evidence="7 13" id="KW-0862">Zinc</keyword>
<evidence type="ECO:0000256" key="1">
    <source>
        <dbReference type="ARBA" id="ARBA00004477"/>
    </source>
</evidence>
<dbReference type="EC" id="3.4.24.84" evidence="14"/>
<feature type="domain" description="Peptidase M48" evidence="16">
    <location>
        <begin position="214"/>
        <end position="423"/>
    </location>
</feature>
<evidence type="ECO:0000256" key="3">
    <source>
        <dbReference type="ARBA" id="ARBA00022692"/>
    </source>
</evidence>
<dbReference type="CDD" id="cd07343">
    <property type="entry name" value="M48A_Zmpste24p_like"/>
    <property type="match status" value="1"/>
</dbReference>
<organism evidence="19">
    <name type="scientific">Perkinsus marinus (strain ATCC 50983 / TXsc)</name>
    <dbReference type="NCBI Taxonomy" id="423536"/>
    <lineage>
        <taxon>Eukaryota</taxon>
        <taxon>Sar</taxon>
        <taxon>Alveolata</taxon>
        <taxon>Perkinsozoa</taxon>
        <taxon>Perkinsea</taxon>
        <taxon>Perkinsida</taxon>
        <taxon>Perkinsidae</taxon>
        <taxon>Perkinsus</taxon>
    </lineage>
</organism>
<dbReference type="Gene3D" id="3.30.2010.10">
    <property type="entry name" value="Metalloproteases ('zincins'), catalytic domain"/>
    <property type="match status" value="1"/>
</dbReference>
<protein>
    <recommendedName>
        <fullName evidence="14">CAAX prenyl protease</fullName>
        <ecNumber evidence="14">3.4.24.84</ecNumber>
    </recommendedName>
</protein>
<feature type="active site" description="Proton donor" evidence="12">
    <location>
        <position position="371"/>
    </location>
</feature>
<keyword evidence="2 14" id="KW-0645">Protease</keyword>
<dbReference type="GO" id="GO:0071586">
    <property type="term" value="P:CAAX-box protein processing"/>
    <property type="evidence" value="ECO:0007669"/>
    <property type="project" value="UniProtKB-UniRule"/>
</dbReference>
<dbReference type="Proteomes" id="UP000007800">
    <property type="component" value="Unassembled WGS sequence"/>
</dbReference>
<comment type="function">
    <text evidence="14">Proteolytically removes the C-terminal three residues of farnesylated proteins.</text>
</comment>
<keyword evidence="10 14" id="KW-0472">Membrane</keyword>
<evidence type="ECO:0000313" key="19">
    <source>
        <dbReference type="Proteomes" id="UP000007800"/>
    </source>
</evidence>
<dbReference type="OrthoDB" id="360839at2759"/>
<keyword evidence="19" id="KW-1185">Reference proteome</keyword>